<keyword evidence="3" id="KW-1185">Reference proteome</keyword>
<organism evidence="2 3">
    <name type="scientific">Lupinus albus</name>
    <name type="common">White lupine</name>
    <name type="synonym">Lupinus termis</name>
    <dbReference type="NCBI Taxonomy" id="3870"/>
    <lineage>
        <taxon>Eukaryota</taxon>
        <taxon>Viridiplantae</taxon>
        <taxon>Streptophyta</taxon>
        <taxon>Embryophyta</taxon>
        <taxon>Tracheophyta</taxon>
        <taxon>Spermatophyta</taxon>
        <taxon>Magnoliopsida</taxon>
        <taxon>eudicotyledons</taxon>
        <taxon>Gunneridae</taxon>
        <taxon>Pentapetalae</taxon>
        <taxon>rosids</taxon>
        <taxon>fabids</taxon>
        <taxon>Fabales</taxon>
        <taxon>Fabaceae</taxon>
        <taxon>Papilionoideae</taxon>
        <taxon>50 kb inversion clade</taxon>
        <taxon>genistoids sensu lato</taxon>
        <taxon>core genistoids</taxon>
        <taxon>Genisteae</taxon>
        <taxon>Lupinus</taxon>
    </lineage>
</organism>
<dbReference type="EMBL" id="WOCE01000024">
    <property type="protein sequence ID" value="KAE9586435.1"/>
    <property type="molecule type" value="Genomic_DNA"/>
</dbReference>
<comment type="caution">
    <text evidence="2">The sequence shown here is derived from an EMBL/GenBank/DDBJ whole genome shotgun (WGS) entry which is preliminary data.</text>
</comment>
<evidence type="ECO:0000313" key="2">
    <source>
        <dbReference type="EMBL" id="KAE9586435.1"/>
    </source>
</evidence>
<dbReference type="AlphaFoldDB" id="A0A6A4N4Z3"/>
<reference evidence="3" key="1">
    <citation type="journal article" date="2020" name="Nat. Commun.">
        <title>Genome sequence of the cluster root forming white lupin.</title>
        <authorList>
            <person name="Hufnagel B."/>
            <person name="Marques A."/>
            <person name="Soriano A."/>
            <person name="Marques L."/>
            <person name="Divol F."/>
            <person name="Doumas P."/>
            <person name="Sallet E."/>
            <person name="Mancinotti D."/>
            <person name="Carrere S."/>
            <person name="Marande W."/>
            <person name="Arribat S."/>
            <person name="Keller J."/>
            <person name="Huneau C."/>
            <person name="Blein T."/>
            <person name="Aime D."/>
            <person name="Laguerre M."/>
            <person name="Taylor J."/>
            <person name="Schubert V."/>
            <person name="Nelson M."/>
            <person name="Geu-Flores F."/>
            <person name="Crespi M."/>
            <person name="Gallardo-Guerrero K."/>
            <person name="Delaux P.-M."/>
            <person name="Salse J."/>
            <person name="Berges H."/>
            <person name="Guyot R."/>
            <person name="Gouzy J."/>
            <person name="Peret B."/>
        </authorList>
    </citation>
    <scope>NUCLEOTIDE SEQUENCE [LARGE SCALE GENOMIC DNA]</scope>
    <source>
        <strain evidence="3">cv. Amiga</strain>
    </source>
</reference>
<gene>
    <name evidence="2" type="ORF">Lalb_Chr24g0401981</name>
</gene>
<evidence type="ECO:0000313" key="3">
    <source>
        <dbReference type="Proteomes" id="UP000447434"/>
    </source>
</evidence>
<proteinExistence type="predicted"/>
<dbReference type="Proteomes" id="UP000447434">
    <property type="component" value="Chromosome 24"/>
</dbReference>
<feature type="region of interest" description="Disordered" evidence="1">
    <location>
        <begin position="1"/>
        <end position="20"/>
    </location>
</feature>
<protein>
    <submittedName>
        <fullName evidence="2">Uncharacterized protein</fullName>
    </submittedName>
</protein>
<name>A0A6A4N4Z3_LUPAL</name>
<sequence>MKFMKLGSKPDAFQAHHGNSLRKGKLKAIESEVVLPWDPC</sequence>
<evidence type="ECO:0000256" key="1">
    <source>
        <dbReference type="SAM" id="MobiDB-lite"/>
    </source>
</evidence>
<accession>A0A6A4N4Z3</accession>